<comment type="caution">
    <text evidence="1">The sequence shown here is derived from an EMBL/GenBank/DDBJ whole genome shotgun (WGS) entry which is preliminary data.</text>
</comment>
<reference evidence="1 2" key="1">
    <citation type="submission" date="2015-01" db="EMBL/GenBank/DDBJ databases">
        <title>Evolution of Trichinella species and genotypes.</title>
        <authorList>
            <person name="Korhonen P.K."/>
            <person name="Edoardo P."/>
            <person name="Giuseppe L.R."/>
            <person name="Gasser R.B."/>
        </authorList>
    </citation>
    <scope>NUCLEOTIDE SEQUENCE [LARGE SCALE GENOMIC DNA]</scope>
    <source>
        <strain evidence="1">ISS470</strain>
    </source>
</reference>
<sequence>MNACFGLLSVAGTFHENPKSQHSLLKREVYPAVMSKYCFKLLPSLIGFDDKTT</sequence>
<gene>
    <name evidence="1" type="ORF">T4D_17015</name>
</gene>
<organism evidence="1 2">
    <name type="scientific">Trichinella pseudospiralis</name>
    <name type="common">Parasitic roundworm</name>
    <dbReference type="NCBI Taxonomy" id="6337"/>
    <lineage>
        <taxon>Eukaryota</taxon>
        <taxon>Metazoa</taxon>
        <taxon>Ecdysozoa</taxon>
        <taxon>Nematoda</taxon>
        <taxon>Enoplea</taxon>
        <taxon>Dorylaimia</taxon>
        <taxon>Trichinellida</taxon>
        <taxon>Trichinellidae</taxon>
        <taxon>Trichinella</taxon>
    </lineage>
</organism>
<proteinExistence type="predicted"/>
<protein>
    <submittedName>
        <fullName evidence="1">Uncharacterized protein</fullName>
    </submittedName>
</protein>
<dbReference type="Proteomes" id="UP000054995">
    <property type="component" value="Unassembled WGS sequence"/>
</dbReference>
<keyword evidence="2" id="KW-1185">Reference proteome</keyword>
<dbReference type="EMBL" id="JYDT01000067">
    <property type="protein sequence ID" value="KRY86699.1"/>
    <property type="molecule type" value="Genomic_DNA"/>
</dbReference>
<evidence type="ECO:0000313" key="1">
    <source>
        <dbReference type="EMBL" id="KRY86699.1"/>
    </source>
</evidence>
<feature type="non-terminal residue" evidence="1">
    <location>
        <position position="53"/>
    </location>
</feature>
<name>A0A0V1FKW5_TRIPS</name>
<accession>A0A0V1FKW5</accession>
<evidence type="ECO:0000313" key="2">
    <source>
        <dbReference type="Proteomes" id="UP000054995"/>
    </source>
</evidence>